<reference evidence="2" key="1">
    <citation type="submission" date="2024-02" db="EMBL/GenBank/DDBJ databases">
        <title>Tomenella chthoni gen. nov. sp. nov., a member of the family Jonesiaceae isolated from bat guano.</title>
        <authorList>
            <person name="Miller S.L."/>
            <person name="King J."/>
            <person name="Sankaranarayanan K."/>
            <person name="Lawson P.A."/>
        </authorList>
    </citation>
    <scope>NUCLEOTIDE SEQUENCE</scope>
    <source>
        <strain evidence="2">BS-20</strain>
    </source>
</reference>
<gene>
    <name evidence="2" type="ORF">V5R04_09705</name>
</gene>
<feature type="chain" id="PRO_5043391862" evidence="1">
    <location>
        <begin position="30"/>
        <end position="158"/>
    </location>
</feature>
<sequence length="158" mass="16498">MSKRSFPALIAAGALVAMTGCAPTITVEAGPYATEPICAQVVLSLPKTVLDQQRVKASGQTTAAWGESGAAITFTCGVEPPSPTTQDCQSITVDVFGIPEVFDWISTETETGWTFTSYGREPAMQVQIPRSLEASQPTGALVDVASAVAYVEATHACL</sequence>
<dbReference type="InterPro" id="IPR021903">
    <property type="entry name" value="DUF3515"/>
</dbReference>
<accession>A0AAU7DT58</accession>
<keyword evidence="1" id="KW-0732">Signal</keyword>
<protein>
    <submittedName>
        <fullName evidence="2">DUF3515 family protein</fullName>
    </submittedName>
</protein>
<proteinExistence type="predicted"/>
<dbReference type="EMBL" id="CP146203">
    <property type="protein sequence ID" value="XBH20514.1"/>
    <property type="molecule type" value="Genomic_DNA"/>
</dbReference>
<evidence type="ECO:0000256" key="1">
    <source>
        <dbReference type="SAM" id="SignalP"/>
    </source>
</evidence>
<feature type="signal peptide" evidence="1">
    <location>
        <begin position="1"/>
        <end position="29"/>
    </location>
</feature>
<evidence type="ECO:0000313" key="2">
    <source>
        <dbReference type="EMBL" id="XBH20514.1"/>
    </source>
</evidence>
<name>A0AAU7DT58_9MICO</name>
<dbReference type="AlphaFoldDB" id="A0AAU7DT58"/>
<organism evidence="2">
    <name type="scientific">Jonesiaceae bacterium BS-20</name>
    <dbReference type="NCBI Taxonomy" id="3120821"/>
    <lineage>
        <taxon>Bacteria</taxon>
        <taxon>Bacillati</taxon>
        <taxon>Actinomycetota</taxon>
        <taxon>Actinomycetes</taxon>
        <taxon>Micrococcales</taxon>
        <taxon>Jonesiaceae</taxon>
    </lineage>
</organism>
<dbReference type="Pfam" id="PF12028">
    <property type="entry name" value="DUF3515"/>
    <property type="match status" value="1"/>
</dbReference>
<dbReference type="PROSITE" id="PS51257">
    <property type="entry name" value="PROKAR_LIPOPROTEIN"/>
    <property type="match status" value="1"/>
</dbReference>